<proteinExistence type="predicted"/>
<dbReference type="AlphaFoldDB" id="B0CZQ7"/>
<dbReference type="EMBL" id="DS547094">
    <property type="protein sequence ID" value="EDR12659.1"/>
    <property type="molecule type" value="Genomic_DNA"/>
</dbReference>
<dbReference type="Proteomes" id="UP000001194">
    <property type="component" value="Unassembled WGS sequence"/>
</dbReference>
<evidence type="ECO:0000313" key="2">
    <source>
        <dbReference type="Proteomes" id="UP000001194"/>
    </source>
</evidence>
<dbReference type="RefSeq" id="XP_001876923.1">
    <property type="nucleotide sequence ID" value="XM_001876888.1"/>
</dbReference>
<dbReference type="HOGENOM" id="CLU_2004311_0_0_1"/>
<reference evidence="1 2" key="1">
    <citation type="journal article" date="2008" name="Nature">
        <title>The genome of Laccaria bicolor provides insights into mycorrhizal symbiosis.</title>
        <authorList>
            <person name="Martin F."/>
            <person name="Aerts A."/>
            <person name="Ahren D."/>
            <person name="Brun A."/>
            <person name="Danchin E.G.J."/>
            <person name="Duchaussoy F."/>
            <person name="Gibon J."/>
            <person name="Kohler A."/>
            <person name="Lindquist E."/>
            <person name="Pereda V."/>
            <person name="Salamov A."/>
            <person name="Shapiro H.J."/>
            <person name="Wuyts J."/>
            <person name="Blaudez D."/>
            <person name="Buee M."/>
            <person name="Brokstein P."/>
            <person name="Canbaeck B."/>
            <person name="Cohen D."/>
            <person name="Courty P.E."/>
            <person name="Coutinho P.M."/>
            <person name="Delaruelle C."/>
            <person name="Detter J.C."/>
            <person name="Deveau A."/>
            <person name="DiFazio S."/>
            <person name="Duplessis S."/>
            <person name="Fraissinet-Tachet L."/>
            <person name="Lucic E."/>
            <person name="Frey-Klett P."/>
            <person name="Fourrey C."/>
            <person name="Feussner I."/>
            <person name="Gay G."/>
            <person name="Grimwood J."/>
            <person name="Hoegger P.J."/>
            <person name="Jain P."/>
            <person name="Kilaru S."/>
            <person name="Labbe J."/>
            <person name="Lin Y.C."/>
            <person name="Legue V."/>
            <person name="Le Tacon F."/>
            <person name="Marmeisse R."/>
            <person name="Melayah D."/>
            <person name="Montanini B."/>
            <person name="Muratet M."/>
            <person name="Nehls U."/>
            <person name="Niculita-Hirzel H."/>
            <person name="Oudot-Le Secq M.P."/>
            <person name="Peter M."/>
            <person name="Quesneville H."/>
            <person name="Rajashekar B."/>
            <person name="Reich M."/>
            <person name="Rouhier N."/>
            <person name="Schmutz J."/>
            <person name="Yin T."/>
            <person name="Chalot M."/>
            <person name="Henrissat B."/>
            <person name="Kuees U."/>
            <person name="Lucas S."/>
            <person name="Van de Peer Y."/>
            <person name="Podila G.K."/>
            <person name="Polle A."/>
            <person name="Pukkila P.J."/>
            <person name="Richardson P.M."/>
            <person name="Rouze P."/>
            <person name="Sanders I.R."/>
            <person name="Stajich J.E."/>
            <person name="Tunlid A."/>
            <person name="Tuskan G."/>
            <person name="Grigoriev I.V."/>
        </authorList>
    </citation>
    <scope>NUCLEOTIDE SEQUENCE [LARGE SCALE GENOMIC DNA]</scope>
    <source>
        <strain evidence="2">S238N-H82 / ATCC MYA-4686</strain>
    </source>
</reference>
<accession>B0CZQ7</accession>
<evidence type="ECO:0000313" key="1">
    <source>
        <dbReference type="EMBL" id="EDR12659.1"/>
    </source>
</evidence>
<dbReference type="GeneID" id="6072699"/>
<sequence length="124" mass="14046">MDLGSIFFLKPYYLDLPTYVILAYSQASYIQQPHLNASVQGWHLPRNVISFRTATFFCGGSIYSYYSVANVAGAWGGLQWRPKNRALNIVVLYETICLDYSTLPLNSKSMPMQDVNLLLVVDIQ</sequence>
<organism evidence="2">
    <name type="scientific">Laccaria bicolor (strain S238N-H82 / ATCC MYA-4686)</name>
    <name type="common">Bicoloured deceiver</name>
    <name type="synonym">Laccaria laccata var. bicolor</name>
    <dbReference type="NCBI Taxonomy" id="486041"/>
    <lineage>
        <taxon>Eukaryota</taxon>
        <taxon>Fungi</taxon>
        <taxon>Dikarya</taxon>
        <taxon>Basidiomycota</taxon>
        <taxon>Agaricomycotina</taxon>
        <taxon>Agaricomycetes</taxon>
        <taxon>Agaricomycetidae</taxon>
        <taxon>Agaricales</taxon>
        <taxon>Agaricineae</taxon>
        <taxon>Hydnangiaceae</taxon>
        <taxon>Laccaria</taxon>
    </lineage>
</organism>
<gene>
    <name evidence="1" type="ORF">LACBIDRAFT_323287</name>
</gene>
<protein>
    <submittedName>
        <fullName evidence="1">Predicted protein</fullName>
    </submittedName>
</protein>
<dbReference type="KEGG" id="lbc:LACBIDRAFT_323287"/>
<name>B0CZQ7_LACBS</name>
<dbReference type="InParanoid" id="B0CZQ7"/>
<keyword evidence="2" id="KW-1185">Reference proteome</keyword>